<comment type="caution">
    <text evidence="1">The sequence shown here is derived from an EMBL/GenBank/DDBJ whole genome shotgun (WGS) entry which is preliminary data.</text>
</comment>
<organism evidence="1 2">
    <name type="scientific">Zhongshania borealis</name>
    <dbReference type="NCBI Taxonomy" id="889488"/>
    <lineage>
        <taxon>Bacteria</taxon>
        <taxon>Pseudomonadati</taxon>
        <taxon>Pseudomonadota</taxon>
        <taxon>Gammaproteobacteria</taxon>
        <taxon>Cellvibrionales</taxon>
        <taxon>Spongiibacteraceae</taxon>
        <taxon>Zhongshania</taxon>
    </lineage>
</organism>
<proteinExistence type="predicted"/>
<evidence type="ECO:0000313" key="1">
    <source>
        <dbReference type="EMBL" id="GAA4087378.1"/>
    </source>
</evidence>
<gene>
    <name evidence="1" type="ORF">GCM10022414_07670</name>
</gene>
<keyword evidence="2" id="KW-1185">Reference proteome</keyword>
<dbReference type="Proteomes" id="UP001500392">
    <property type="component" value="Unassembled WGS sequence"/>
</dbReference>
<name>A0ABP7WF45_9GAMM</name>
<reference evidence="2" key="1">
    <citation type="journal article" date="2019" name="Int. J. Syst. Evol. Microbiol.">
        <title>The Global Catalogue of Microorganisms (GCM) 10K type strain sequencing project: providing services to taxonomists for standard genome sequencing and annotation.</title>
        <authorList>
            <consortium name="The Broad Institute Genomics Platform"/>
            <consortium name="The Broad Institute Genome Sequencing Center for Infectious Disease"/>
            <person name="Wu L."/>
            <person name="Ma J."/>
        </authorList>
    </citation>
    <scope>NUCLEOTIDE SEQUENCE [LARGE SCALE GENOMIC DNA]</scope>
    <source>
        <strain evidence="2">JCM 17304</strain>
    </source>
</reference>
<sequence>MEVKNYFAFTKEQKLIPFCDVYLYLAGTETLATGVKDKDGNDIDNPFKADGNGLVQFTGPTGSYDLRFKSLLRDYRIRISIIDVDEVVDAVSGGLKTVATLASLVGVVSPSFGDKREFNGYPWMFEAGDFSAVLAVDDVGGLYAKAGDTAATVGAWVRQYNGPVVTDWFGAKIGDFDSYAGTQKAIDVMTVIGSGKLVDGARFKHAYVANYTGNERYLLSQTVEIDLDKIDVEFDGIYGPYGAFTGYCFHVSNDRAGAPYFAGGNWLWPKKFDINLMVDGRNQLLTAKQCKAVDCERISHSNIRVLASYCTGHAFAITDSIESDIYLTLRLCGEDTTSYVIGSDLNEYACQRVHTSQSSNEPGIGIDSDKFWVLTGETGVSQTWASSTAYDNGQAGAALSIYDELGVKDGNNNLRFWGLNLAYPVGSLMRINNKNNGYGARHITFYGSQFHHMDHPITGTEGFPVQPNYPGQDLAAVAPVPHGCAIDINNARDINFCETNLRKGGTGNGTLMHLGDGELGSLNAVKNIRINNCRVSGEGVTVVGFDLDTVFTADGIGVVLHDTEVNLPGASSNLYRGDGFKFTSTAYGYETHKTFGSSTQTAKDLFLGTEAFARQSIRADGKILWGGGAGALDLGLGRNGAGLLVCDQKIGGSGGLIAGNSSLTAPDVTGSTKTRKLELFGPAGTSLGFVQIYAGPGV</sequence>
<accession>A0ABP7WF45</accession>
<dbReference type="EMBL" id="BAABDM010000001">
    <property type="protein sequence ID" value="GAA4087378.1"/>
    <property type="molecule type" value="Genomic_DNA"/>
</dbReference>
<evidence type="ECO:0000313" key="2">
    <source>
        <dbReference type="Proteomes" id="UP001500392"/>
    </source>
</evidence>
<protein>
    <submittedName>
        <fullName evidence="1">Uncharacterized protein</fullName>
    </submittedName>
</protein>
<dbReference type="RefSeq" id="WP_344932515.1">
    <property type="nucleotide sequence ID" value="NZ_BAABDM010000001.1"/>
</dbReference>